<dbReference type="Proteomes" id="UP000024836">
    <property type="component" value="Unassembled WGS sequence"/>
</dbReference>
<protein>
    <submittedName>
        <fullName evidence="2">Uncharacterized protein</fullName>
    </submittedName>
</protein>
<name>A0A058ZNB8_9RHOB</name>
<evidence type="ECO:0000313" key="2">
    <source>
        <dbReference type="EMBL" id="KCV82286.1"/>
    </source>
</evidence>
<keyword evidence="3" id="KW-1185">Reference proteome</keyword>
<gene>
    <name evidence="2" type="ORF">ATO10_07847</name>
</gene>
<dbReference type="AlphaFoldDB" id="A0A058ZNB8"/>
<sequence>MRVLRLVLSALFICGFIGAANAETEAENYDPNYIPWKPQPQRFNDCGVQMALDPRWSFAKSTETLDSGKVRTTYQFNLWDYWKQRDDRPFSEYMITPGLLMSINCFKAGESAASDFKAYVKDRRKSHIEREETKSLGASFKPMRRKGGTGADQAFYYTYYTRTEDRAVNDGLAYYALHRGNVVRIFFTMDRKQGSPYVSDLPAGQKITVADLTVRLSGRVTKNVLAVNRYAYARTERENYEIIDAIIQSFKAY</sequence>
<accession>A0A058ZNB8</accession>
<keyword evidence="1" id="KW-0732">Signal</keyword>
<comment type="caution">
    <text evidence="2">The sequence shown here is derived from an EMBL/GenBank/DDBJ whole genome shotgun (WGS) entry which is preliminary data.</text>
</comment>
<reference evidence="2 3" key="1">
    <citation type="submission" date="2013-04" db="EMBL/GenBank/DDBJ databases">
        <title>Shimia sp. 22II-S11-Z10 Genome Sequencing.</title>
        <authorList>
            <person name="Lai Q."/>
            <person name="Li G."/>
            <person name="Shao Z."/>
        </authorList>
    </citation>
    <scope>NUCLEOTIDE SEQUENCE [LARGE SCALE GENOMIC DNA]</scope>
    <source>
        <strain evidence="3">22II-S11-Z10</strain>
    </source>
</reference>
<proteinExistence type="predicted"/>
<organism evidence="2 3">
    <name type="scientific">Actibacterium atlanticum</name>
    <dbReference type="NCBI Taxonomy" id="1461693"/>
    <lineage>
        <taxon>Bacteria</taxon>
        <taxon>Pseudomonadati</taxon>
        <taxon>Pseudomonadota</taxon>
        <taxon>Alphaproteobacteria</taxon>
        <taxon>Rhodobacterales</taxon>
        <taxon>Roseobacteraceae</taxon>
        <taxon>Actibacterium</taxon>
    </lineage>
</organism>
<feature type="chain" id="PRO_5001566645" evidence="1">
    <location>
        <begin position="23"/>
        <end position="253"/>
    </location>
</feature>
<dbReference type="EMBL" id="AQQY01000004">
    <property type="protein sequence ID" value="KCV82286.1"/>
    <property type="molecule type" value="Genomic_DNA"/>
</dbReference>
<evidence type="ECO:0000256" key="1">
    <source>
        <dbReference type="SAM" id="SignalP"/>
    </source>
</evidence>
<feature type="signal peptide" evidence="1">
    <location>
        <begin position="1"/>
        <end position="22"/>
    </location>
</feature>
<evidence type="ECO:0000313" key="3">
    <source>
        <dbReference type="Proteomes" id="UP000024836"/>
    </source>
</evidence>
<dbReference type="RefSeq" id="WP_035250144.1">
    <property type="nucleotide sequence ID" value="NZ_AQQY01000004.1"/>
</dbReference>